<dbReference type="OrthoDB" id="1183224at2759"/>
<dbReference type="Pfam" id="PF04078">
    <property type="entry name" value="Rcd1"/>
    <property type="match status" value="1"/>
</dbReference>
<protein>
    <submittedName>
        <fullName evidence="3">RNA-binding protein, CCR4-NOT complex subunit Rcd1</fullName>
    </submittedName>
</protein>
<comment type="caution">
    <text evidence="3">The sequence shown here is derived from an EMBL/GenBank/DDBJ whole genome shotgun (WGS) entry which is preliminary data.</text>
</comment>
<feature type="compositionally biased region" description="Low complexity" evidence="2">
    <location>
        <begin position="39"/>
        <end position="50"/>
    </location>
</feature>
<dbReference type="GO" id="GO:0006402">
    <property type="term" value="P:mRNA catabolic process"/>
    <property type="evidence" value="ECO:0007669"/>
    <property type="project" value="InterPro"/>
</dbReference>
<feature type="compositionally biased region" description="Polar residues" evidence="2">
    <location>
        <begin position="1"/>
        <end position="12"/>
    </location>
</feature>
<dbReference type="InterPro" id="IPR011989">
    <property type="entry name" value="ARM-like"/>
</dbReference>
<proteinExistence type="inferred from homology"/>
<dbReference type="AlphaFoldDB" id="A0A9W8E0P4"/>
<feature type="region of interest" description="Disordered" evidence="2">
    <location>
        <begin position="1"/>
        <end position="50"/>
    </location>
</feature>
<name>A0A9W8E0P4_9FUNG</name>
<evidence type="ECO:0000313" key="4">
    <source>
        <dbReference type="Proteomes" id="UP001150569"/>
    </source>
</evidence>
<reference evidence="3" key="1">
    <citation type="submission" date="2022-07" db="EMBL/GenBank/DDBJ databases">
        <title>Phylogenomic reconstructions and comparative analyses of Kickxellomycotina fungi.</title>
        <authorList>
            <person name="Reynolds N.K."/>
            <person name="Stajich J.E."/>
            <person name="Barry K."/>
            <person name="Grigoriev I.V."/>
            <person name="Crous P."/>
            <person name="Smith M.E."/>
        </authorList>
    </citation>
    <scope>NUCLEOTIDE SEQUENCE</scope>
    <source>
        <strain evidence="3">RSA 861</strain>
    </source>
</reference>
<dbReference type="FunFam" id="1.25.10.10:FF:000661">
    <property type="entry name" value="Cell differentiation family, Rcd1-like containing protein"/>
    <property type="match status" value="1"/>
</dbReference>
<dbReference type="Gene3D" id="1.25.10.10">
    <property type="entry name" value="Leucine-rich Repeat Variant"/>
    <property type="match status" value="1"/>
</dbReference>
<gene>
    <name evidence="3" type="primary">rcd1</name>
    <name evidence="3" type="ORF">IWQ60_002898</name>
</gene>
<keyword evidence="4" id="KW-1185">Reference proteome</keyword>
<dbReference type="PANTHER" id="PTHR12262">
    <property type="entry name" value="CCR4-NOT TRANSCRIPTION COMPLEX SUBUNIT 9"/>
    <property type="match status" value="1"/>
</dbReference>
<dbReference type="InterPro" id="IPR016024">
    <property type="entry name" value="ARM-type_fold"/>
</dbReference>
<accession>A0A9W8E0P4</accession>
<dbReference type="EMBL" id="JANBPT010000116">
    <property type="protein sequence ID" value="KAJ1927475.1"/>
    <property type="molecule type" value="Genomic_DNA"/>
</dbReference>
<dbReference type="InterPro" id="IPR007216">
    <property type="entry name" value="CNOT9"/>
</dbReference>
<feature type="region of interest" description="Disordered" evidence="2">
    <location>
        <begin position="90"/>
        <end position="110"/>
    </location>
</feature>
<organism evidence="3 4">
    <name type="scientific">Tieghemiomyces parasiticus</name>
    <dbReference type="NCBI Taxonomy" id="78921"/>
    <lineage>
        <taxon>Eukaryota</taxon>
        <taxon>Fungi</taxon>
        <taxon>Fungi incertae sedis</taxon>
        <taxon>Zoopagomycota</taxon>
        <taxon>Kickxellomycotina</taxon>
        <taxon>Dimargaritomycetes</taxon>
        <taxon>Dimargaritales</taxon>
        <taxon>Dimargaritaceae</taxon>
        <taxon>Tieghemiomyces</taxon>
    </lineage>
</organism>
<dbReference type="SUPFAM" id="SSF48371">
    <property type="entry name" value="ARM repeat"/>
    <property type="match status" value="1"/>
</dbReference>
<evidence type="ECO:0000256" key="1">
    <source>
        <dbReference type="ARBA" id="ARBA00006385"/>
    </source>
</evidence>
<dbReference type="Proteomes" id="UP001150569">
    <property type="component" value="Unassembled WGS sequence"/>
</dbReference>
<sequence>MQPPTSNQNPLSSAGHYSGLGTMGSASGIGRGAPTYSHGGSNSVGGANPASSGPGSLGALFSNGPSAASLSGGSGGGGVTQLEASNLHYLLTSPAPGGGNNNNNNNHLHGAGGLGGGAGLSSFGRGSSNPEGEIYALVMELYNPTSREQALSELSKRRDQFEDLALVLWNGYGVMAIILQEIITVYPLLHSSTLSVQASNRVCNALALLQLVAAHPETRHALIRANFPQFLYPFLSTTSKSKPYDNLRLTSLGVIGAIVKNDNPEVIHFFLQTEFLPLCLKIMEIGTELCKVVATFIFHKILSDQGGLLFMTDHPHRFYIVQLVLNNMIEQLVESSSPRLLKIIVRCYLRLADDPRAHEELRQHLPEPLRNATFSATDDPTIKRYFAQLLIKLSDNVNPSA</sequence>
<dbReference type="GO" id="GO:0030014">
    <property type="term" value="C:CCR4-NOT complex"/>
    <property type="evidence" value="ECO:0007669"/>
    <property type="project" value="InterPro"/>
</dbReference>
<evidence type="ECO:0000313" key="3">
    <source>
        <dbReference type="EMBL" id="KAJ1927475.1"/>
    </source>
</evidence>
<comment type="similarity">
    <text evidence="1">Belongs to the CNOT9 family.</text>
</comment>
<evidence type="ECO:0000256" key="2">
    <source>
        <dbReference type="SAM" id="MobiDB-lite"/>
    </source>
</evidence>